<organism evidence="1 2">
    <name type="scientific">Magallana gigas</name>
    <name type="common">Pacific oyster</name>
    <name type="synonym">Crassostrea gigas</name>
    <dbReference type="NCBI Taxonomy" id="29159"/>
    <lineage>
        <taxon>Eukaryota</taxon>
        <taxon>Metazoa</taxon>
        <taxon>Spiralia</taxon>
        <taxon>Lophotrochozoa</taxon>
        <taxon>Mollusca</taxon>
        <taxon>Bivalvia</taxon>
        <taxon>Autobranchia</taxon>
        <taxon>Pteriomorphia</taxon>
        <taxon>Ostreida</taxon>
        <taxon>Ostreoidea</taxon>
        <taxon>Ostreidae</taxon>
        <taxon>Magallana</taxon>
    </lineage>
</organism>
<sequence length="154" mass="17602">MTSESKTIRKAGQLLLEGAVGRKSISEKEKRDFYHFIANALTEDEVGKEVLKDNSFLDLGASLFEKLGKQRASKIGKAIKERDTILRQEATDFIALHEVEWTEKISSIAHQITKQKRFNKKDMLSVTEDVISLQKFLDTKLREYTALLNTDKNI</sequence>
<dbReference type="Proteomes" id="UP000005408">
    <property type="component" value="Unassembled WGS sequence"/>
</dbReference>
<dbReference type="PANTHER" id="PTHR33480">
    <property type="entry name" value="SET DOMAIN-CONTAINING PROTEIN-RELATED"/>
    <property type="match status" value="1"/>
</dbReference>
<accession>A0A8W8KG44</accession>
<proteinExistence type="predicted"/>
<keyword evidence="2" id="KW-1185">Reference proteome</keyword>
<reference evidence="1" key="1">
    <citation type="submission" date="2022-08" db="UniProtKB">
        <authorList>
            <consortium name="EnsemblMetazoa"/>
        </authorList>
    </citation>
    <scope>IDENTIFICATION</scope>
    <source>
        <strain evidence="1">05x7-T-G4-1.051#20</strain>
    </source>
</reference>
<evidence type="ECO:0000313" key="2">
    <source>
        <dbReference type="Proteomes" id="UP000005408"/>
    </source>
</evidence>
<evidence type="ECO:0000313" key="1">
    <source>
        <dbReference type="EnsemblMetazoa" id="G23023.1:cds"/>
    </source>
</evidence>
<name>A0A8W8KG44_MAGGI</name>
<dbReference type="EnsemblMetazoa" id="G23023.1">
    <property type="protein sequence ID" value="G23023.1:cds"/>
    <property type="gene ID" value="G23023"/>
</dbReference>
<protein>
    <submittedName>
        <fullName evidence="1">Uncharacterized protein</fullName>
    </submittedName>
</protein>
<dbReference type="AlphaFoldDB" id="A0A8W8KG44"/>